<name>A0A6M1L4K0_9ACTN</name>
<accession>A0A6M1L4K0</accession>
<evidence type="ECO:0000313" key="4">
    <source>
        <dbReference type="Proteomes" id="UP000478148"/>
    </source>
</evidence>
<evidence type="ECO:0000256" key="1">
    <source>
        <dbReference type="SAM" id="MobiDB-lite"/>
    </source>
</evidence>
<dbReference type="InterPro" id="IPR025334">
    <property type="entry name" value="DUF4240"/>
</dbReference>
<dbReference type="EMBL" id="SAIY01000005">
    <property type="protein sequence ID" value="NGM14171.1"/>
    <property type="molecule type" value="Genomic_DNA"/>
</dbReference>
<feature type="compositionally biased region" description="Basic residues" evidence="1">
    <location>
        <begin position="130"/>
        <end position="142"/>
    </location>
</feature>
<sequence>MPNAPNRPAPAVWPARSDAVCCGVEHVPQRRTQGTACDGCGKQRRPHAPEAVRCTQPGQDDDRKHDLDEFPDHNAAEEFCLVRIGHCPQLPGWCQYHGLPALARPWQQNGRPGTPPSPKRNRCWSARSRPAPHRPQRSRPRTRAGQARQRQPRPPPHGYDRIPQQQRRSRPPPPKGADVTKIKHCHGFIPTPKEASSSRLRPDENPGRLSGTLRSAGLAADPDAHLESCRFWPTGRPRESHRADTRRRRATWYGLAVERADFWRIVEGARGEVGSDTERVAQALLRRLRALPPDQIEQFEELWYQAQDELYRWPIRDAATLLLGTVDDDDFLAVQDWIVSHGRSTMQRVQDDPDSLVELAPDRHNARTDWFCGLPLDAYIAVTGVPFAIDGPSGTGAPVGTPVDLTDETTTRQRFPRLAAYLDNNPWIERPWERSAS</sequence>
<dbReference type="AlphaFoldDB" id="A0A6M1L4K0"/>
<feature type="domain" description="DUF4240" evidence="2">
    <location>
        <begin position="259"/>
        <end position="369"/>
    </location>
</feature>
<feature type="compositionally biased region" description="Basic and acidic residues" evidence="1">
    <location>
        <begin position="60"/>
        <end position="69"/>
    </location>
</feature>
<protein>
    <submittedName>
        <fullName evidence="3">DUF4240 domain-containing protein</fullName>
    </submittedName>
</protein>
<evidence type="ECO:0000313" key="3">
    <source>
        <dbReference type="EMBL" id="NGM14171.1"/>
    </source>
</evidence>
<comment type="caution">
    <text evidence="3">The sequence shown here is derived from an EMBL/GenBank/DDBJ whole genome shotgun (WGS) entry which is preliminary data.</text>
</comment>
<dbReference type="Proteomes" id="UP000478148">
    <property type="component" value="Unassembled WGS sequence"/>
</dbReference>
<gene>
    <name evidence="3" type="ORF">ENC19_16585</name>
</gene>
<feature type="region of interest" description="Disordered" evidence="1">
    <location>
        <begin position="47"/>
        <end position="69"/>
    </location>
</feature>
<dbReference type="Pfam" id="PF14024">
    <property type="entry name" value="DUF4240"/>
    <property type="match status" value="1"/>
</dbReference>
<evidence type="ECO:0000259" key="2">
    <source>
        <dbReference type="Pfam" id="PF14024"/>
    </source>
</evidence>
<proteinExistence type="predicted"/>
<organism evidence="3 4">
    <name type="scientific">Verrucosispora sioxanthis</name>
    <dbReference type="NCBI Taxonomy" id="2499994"/>
    <lineage>
        <taxon>Bacteria</taxon>
        <taxon>Bacillati</taxon>
        <taxon>Actinomycetota</taxon>
        <taxon>Actinomycetes</taxon>
        <taxon>Micromonosporales</taxon>
        <taxon>Micromonosporaceae</taxon>
        <taxon>Micromonospora</taxon>
    </lineage>
</organism>
<feature type="region of interest" description="Disordered" evidence="1">
    <location>
        <begin position="105"/>
        <end position="220"/>
    </location>
</feature>
<keyword evidence="4" id="KW-1185">Reference proteome</keyword>
<reference evidence="3 4" key="1">
    <citation type="submission" date="2020-02" db="EMBL/GenBank/DDBJ databases">
        <title>Draft Genome Sequence of Verrucosispora sp. Strain CWR15, Isolated from Gulf of Mexico Sponge.</title>
        <authorList>
            <person name="Kennedy S.J."/>
            <person name="Cella E."/>
            <person name="Azarian T."/>
            <person name="Baker B.J."/>
            <person name="Shaw L.N."/>
        </authorList>
    </citation>
    <scope>NUCLEOTIDE SEQUENCE [LARGE SCALE GENOMIC DNA]</scope>
    <source>
        <strain evidence="3 4">CWR15</strain>
    </source>
</reference>